<dbReference type="Proteomes" id="UP000189704">
    <property type="component" value="Unplaced"/>
</dbReference>
<dbReference type="PANTHER" id="PTHR47388">
    <property type="entry name" value="TUMOR NECROSIS FACTOR RECEPTOR SUPERFAMILY MEMBER 18"/>
    <property type="match status" value="1"/>
</dbReference>
<evidence type="ECO:0000313" key="2">
    <source>
        <dbReference type="Proteomes" id="UP000189704"/>
    </source>
</evidence>
<dbReference type="CDD" id="cd13417">
    <property type="entry name" value="TNFRSF18"/>
    <property type="match status" value="1"/>
</dbReference>
<protein>
    <submittedName>
        <fullName evidence="3">Tumor necrosis factor receptor superfamily member 18</fullName>
    </submittedName>
</protein>
<dbReference type="PRINTS" id="PR01968">
    <property type="entry name" value="TNFACTORR18"/>
</dbReference>
<feature type="region of interest" description="Disordered" evidence="1">
    <location>
        <begin position="145"/>
        <end position="193"/>
    </location>
</feature>
<dbReference type="Gene3D" id="2.10.50.10">
    <property type="entry name" value="Tumor Necrosis Factor Receptor, subunit A, domain 2"/>
    <property type="match status" value="1"/>
</dbReference>
<organism evidence="2 3">
    <name type="scientific">Carlito syrichta</name>
    <name type="common">Philippine tarsier</name>
    <name type="synonym">Tarsius syrichta</name>
    <dbReference type="NCBI Taxonomy" id="1868482"/>
    <lineage>
        <taxon>Eukaryota</taxon>
        <taxon>Metazoa</taxon>
        <taxon>Chordata</taxon>
        <taxon>Craniata</taxon>
        <taxon>Vertebrata</taxon>
        <taxon>Euteleostomi</taxon>
        <taxon>Mammalia</taxon>
        <taxon>Eutheria</taxon>
        <taxon>Euarchontoglires</taxon>
        <taxon>Primates</taxon>
        <taxon>Haplorrhini</taxon>
        <taxon>Tarsiiformes</taxon>
        <taxon>Tarsiidae</taxon>
        <taxon>Carlito</taxon>
    </lineage>
</organism>
<dbReference type="KEGG" id="csyr:103251482"/>
<dbReference type="CTD" id="8784"/>
<dbReference type="STRING" id="1868482.ENSTSYP00000021647"/>
<sequence length="280" mass="30212">MPTEKGYPACDCVCVQPEFHCGDPQCQSCSHHPCPPGQQVRPQGQFKFGFECVDCATGTFSSGRDGHCKPWTDCTQSGFLTVFPGNKTHNALCIPELPRPEPHGQPAGILLTMAACILVLSAAHLGLHIWQLRRQSLWPPPAHPSLLLEMPPPTEDTCSCQFPEEERGEGSVLRAPPREAGGSGPSPESSIPQALPADSARKLLAGPAGVKAVILRWGRALTLGPGEIPRQRGSGPESSWLPLLRQWLITSLNTGEPLVLARYLVTLVCLSWWPVLSGPM</sequence>
<dbReference type="InterPro" id="IPR022318">
    <property type="entry name" value="TNFR_18"/>
</dbReference>
<dbReference type="GO" id="GO:0045785">
    <property type="term" value="P:positive regulation of cell adhesion"/>
    <property type="evidence" value="ECO:0007669"/>
    <property type="project" value="TreeGrafter"/>
</dbReference>
<evidence type="ECO:0000313" key="3">
    <source>
        <dbReference type="RefSeq" id="XP_021564243.1"/>
    </source>
</evidence>
<keyword evidence="3" id="KW-0675">Receptor</keyword>
<proteinExistence type="predicted"/>
<keyword evidence="2" id="KW-1185">Reference proteome</keyword>
<dbReference type="InterPro" id="IPR053107">
    <property type="entry name" value="TNFRSF18"/>
</dbReference>
<dbReference type="InterPro" id="IPR034018">
    <property type="entry name" value="TNFRSF18_N"/>
</dbReference>
<evidence type="ECO:0000256" key="1">
    <source>
        <dbReference type="SAM" id="MobiDB-lite"/>
    </source>
</evidence>
<accession>A0A3Q0DQY7</accession>
<dbReference type="GeneID" id="103251482"/>
<dbReference type="OrthoDB" id="9374769at2759"/>
<dbReference type="GO" id="GO:0005031">
    <property type="term" value="F:tumor necrosis factor receptor activity"/>
    <property type="evidence" value="ECO:0007669"/>
    <property type="project" value="InterPro"/>
</dbReference>
<reference evidence="3" key="1">
    <citation type="submission" date="2025-08" db="UniProtKB">
        <authorList>
            <consortium name="RefSeq"/>
        </authorList>
    </citation>
    <scope>IDENTIFICATION</scope>
</reference>
<dbReference type="GO" id="GO:0043066">
    <property type="term" value="P:negative regulation of apoptotic process"/>
    <property type="evidence" value="ECO:0007669"/>
    <property type="project" value="InterPro"/>
</dbReference>
<feature type="non-terminal residue" evidence="3">
    <location>
        <position position="280"/>
    </location>
</feature>
<gene>
    <name evidence="3" type="primary">TNFRSF18</name>
</gene>
<dbReference type="AlphaFoldDB" id="A0A3Q0DQY7"/>
<name>A0A3Q0DQY7_CARSF</name>
<dbReference type="GO" id="GO:0009897">
    <property type="term" value="C:external side of plasma membrane"/>
    <property type="evidence" value="ECO:0007669"/>
    <property type="project" value="TreeGrafter"/>
</dbReference>
<dbReference type="RefSeq" id="XP_021564243.1">
    <property type="nucleotide sequence ID" value="XM_021708568.1"/>
</dbReference>
<feature type="compositionally biased region" description="Low complexity" evidence="1">
    <location>
        <begin position="174"/>
        <end position="190"/>
    </location>
</feature>
<dbReference type="PANTHER" id="PTHR47388:SF1">
    <property type="entry name" value="TUMOR NECROSIS FACTOR RECEPTOR SUPERFAMILY MEMBER 18"/>
    <property type="match status" value="1"/>
</dbReference>